<feature type="region of interest" description="Disordered" evidence="2">
    <location>
        <begin position="90"/>
        <end position="112"/>
    </location>
</feature>
<evidence type="ECO:0000256" key="2">
    <source>
        <dbReference type="SAM" id="MobiDB-lite"/>
    </source>
</evidence>
<dbReference type="GO" id="GO:0000981">
    <property type="term" value="F:DNA-binding transcription factor activity, RNA polymerase II-specific"/>
    <property type="evidence" value="ECO:0007669"/>
    <property type="project" value="InterPro"/>
</dbReference>
<dbReference type="Gene3D" id="4.10.240.10">
    <property type="entry name" value="Zn(2)-C6 fungal-type DNA-binding domain"/>
    <property type="match status" value="1"/>
</dbReference>
<feature type="domain" description="Zn(2)-C6 fungal-type" evidence="3">
    <location>
        <begin position="6"/>
        <end position="36"/>
    </location>
</feature>
<organism evidence="4 5">
    <name type="scientific">Melanomma pulvis-pyrius CBS 109.77</name>
    <dbReference type="NCBI Taxonomy" id="1314802"/>
    <lineage>
        <taxon>Eukaryota</taxon>
        <taxon>Fungi</taxon>
        <taxon>Dikarya</taxon>
        <taxon>Ascomycota</taxon>
        <taxon>Pezizomycotina</taxon>
        <taxon>Dothideomycetes</taxon>
        <taxon>Pleosporomycetidae</taxon>
        <taxon>Pleosporales</taxon>
        <taxon>Melanommataceae</taxon>
        <taxon>Melanomma</taxon>
    </lineage>
</organism>
<dbReference type="PANTHER" id="PTHR38111">
    <property type="entry name" value="ZN(2)-C6 FUNGAL-TYPE DOMAIN-CONTAINING PROTEIN-RELATED"/>
    <property type="match status" value="1"/>
</dbReference>
<reference evidence="4" key="1">
    <citation type="journal article" date="2020" name="Stud. Mycol.">
        <title>101 Dothideomycetes genomes: a test case for predicting lifestyles and emergence of pathogens.</title>
        <authorList>
            <person name="Haridas S."/>
            <person name="Albert R."/>
            <person name="Binder M."/>
            <person name="Bloem J."/>
            <person name="Labutti K."/>
            <person name="Salamov A."/>
            <person name="Andreopoulos B."/>
            <person name="Baker S."/>
            <person name="Barry K."/>
            <person name="Bills G."/>
            <person name="Bluhm B."/>
            <person name="Cannon C."/>
            <person name="Castanera R."/>
            <person name="Culley D."/>
            <person name="Daum C."/>
            <person name="Ezra D."/>
            <person name="Gonzalez J."/>
            <person name="Henrissat B."/>
            <person name="Kuo A."/>
            <person name="Liang C."/>
            <person name="Lipzen A."/>
            <person name="Lutzoni F."/>
            <person name="Magnuson J."/>
            <person name="Mondo S."/>
            <person name="Nolan M."/>
            <person name="Ohm R."/>
            <person name="Pangilinan J."/>
            <person name="Park H.-J."/>
            <person name="Ramirez L."/>
            <person name="Alfaro M."/>
            <person name="Sun H."/>
            <person name="Tritt A."/>
            <person name="Yoshinaga Y."/>
            <person name="Zwiers L.-H."/>
            <person name="Turgeon B."/>
            <person name="Goodwin S."/>
            <person name="Spatafora J."/>
            <person name="Crous P."/>
            <person name="Grigoriev I."/>
        </authorList>
    </citation>
    <scope>NUCLEOTIDE SEQUENCE</scope>
    <source>
        <strain evidence="4">CBS 109.77</strain>
    </source>
</reference>
<evidence type="ECO:0000256" key="1">
    <source>
        <dbReference type="ARBA" id="ARBA00023242"/>
    </source>
</evidence>
<dbReference type="SUPFAM" id="SSF57701">
    <property type="entry name" value="Zn2/Cys6 DNA-binding domain"/>
    <property type="match status" value="1"/>
</dbReference>
<dbReference type="PANTHER" id="PTHR38111:SF2">
    <property type="entry name" value="FINGER DOMAIN PROTEIN, PUTATIVE (AFU_ORTHOLOGUE AFUA_1G01560)-RELATED"/>
    <property type="match status" value="1"/>
</dbReference>
<dbReference type="InterPro" id="IPR036864">
    <property type="entry name" value="Zn2-C6_fun-type_DNA-bd_sf"/>
</dbReference>
<dbReference type="SMART" id="SM00066">
    <property type="entry name" value="GAL4"/>
    <property type="match status" value="1"/>
</dbReference>
<dbReference type="InterPro" id="IPR001138">
    <property type="entry name" value="Zn2Cys6_DnaBD"/>
</dbReference>
<name>A0A6A6X848_9PLEO</name>
<protein>
    <recommendedName>
        <fullName evidence="3">Zn(2)-C6 fungal-type domain-containing protein</fullName>
    </recommendedName>
</protein>
<dbReference type="Pfam" id="PF00172">
    <property type="entry name" value="Zn_clus"/>
    <property type="match status" value="1"/>
</dbReference>
<keyword evidence="5" id="KW-1185">Reference proteome</keyword>
<sequence>MTRTGKCDTCRLRKVKCDEKHPKCSACSLKDRSCSYTYGQLSAVVIEDPNQYSSHGKSKTTPLIYPLRLLSEVPSEPHQDTKLRITMEKEAEKGAKKRPTRFPSTPSTITLSRKQSTSPRLDLLRRFPAHFSSIPSSLESPESTLTARYIRLFSASTLDKNPFSILGSWITSIPARMAYDPALYLAVEYAVNAFLKFCEPSWGRSVIAGRSRARGLKSLHGALSEQAEEKAVRYDLVLATKLHFSAEVLMGLTACYHTIHASGITEMLKFGTVEGIDEQHFWDLIDNTYIDDVSESLLAGRVSVYDNDTYLSLTSPLSLSLQNPPPSPFQTASTLVMHSFIQITRLACLVRHSVAYPADIEVLTSALSLAESLWVLDPSTPISTVLASSTTLLSIPPCPSIADIIPSSLHFCSIQVAILLTRYWMLRLHLCGVIQTLYRYFSAYIEGAGVHLPCLEEVRDMDKEAAVNVAMSVPYAITIEPNLPLVPLRLLPVVQISMGPWYRAVQRLEKLSSPSGSTSVLESTLDDAESEMELSKARRMQDWVVEQGNQIHDAWGLERVSVEYLKVGVDIMAGEEIPGWVPRRIRFEQGVGDELVMRLEYSN</sequence>
<dbReference type="Proteomes" id="UP000799757">
    <property type="component" value="Unassembled WGS sequence"/>
</dbReference>
<dbReference type="EMBL" id="MU001970">
    <property type="protein sequence ID" value="KAF2792431.1"/>
    <property type="molecule type" value="Genomic_DNA"/>
</dbReference>
<dbReference type="InterPro" id="IPR053178">
    <property type="entry name" value="Osmoadaptation_assoc"/>
</dbReference>
<dbReference type="GO" id="GO:0008270">
    <property type="term" value="F:zinc ion binding"/>
    <property type="evidence" value="ECO:0007669"/>
    <property type="project" value="InterPro"/>
</dbReference>
<dbReference type="PROSITE" id="PS50048">
    <property type="entry name" value="ZN2_CY6_FUNGAL_2"/>
    <property type="match status" value="1"/>
</dbReference>
<dbReference type="CDD" id="cd00067">
    <property type="entry name" value="GAL4"/>
    <property type="match status" value="1"/>
</dbReference>
<dbReference type="AlphaFoldDB" id="A0A6A6X848"/>
<keyword evidence="1" id="KW-0539">Nucleus</keyword>
<gene>
    <name evidence="4" type="ORF">K505DRAFT_387464</name>
</gene>
<feature type="compositionally biased region" description="Polar residues" evidence="2">
    <location>
        <begin position="102"/>
        <end position="112"/>
    </location>
</feature>
<accession>A0A6A6X848</accession>
<evidence type="ECO:0000313" key="5">
    <source>
        <dbReference type="Proteomes" id="UP000799757"/>
    </source>
</evidence>
<proteinExistence type="predicted"/>
<dbReference type="OrthoDB" id="5126878at2759"/>
<evidence type="ECO:0000259" key="3">
    <source>
        <dbReference type="PROSITE" id="PS50048"/>
    </source>
</evidence>
<evidence type="ECO:0000313" key="4">
    <source>
        <dbReference type="EMBL" id="KAF2792431.1"/>
    </source>
</evidence>